<comment type="subcellular location">
    <subcellularLocation>
        <location evidence="3">Secreted</location>
    </subcellularLocation>
    <subcellularLocation>
        <location evidence="3">Bacterial flagellum</location>
    </subcellularLocation>
</comment>
<evidence type="ECO:0000256" key="1">
    <source>
        <dbReference type="ARBA" id="ARBA00005709"/>
    </source>
</evidence>
<dbReference type="EMBL" id="JACIGK010000011">
    <property type="protein sequence ID" value="MBB4266198.1"/>
    <property type="molecule type" value="Genomic_DNA"/>
</dbReference>
<dbReference type="PANTHER" id="PTHR42792">
    <property type="entry name" value="FLAGELLIN"/>
    <property type="match status" value="1"/>
</dbReference>
<evidence type="ECO:0000259" key="6">
    <source>
        <dbReference type="Pfam" id="PF00700"/>
    </source>
</evidence>
<gene>
    <name evidence="7" type="ORF">GGD89_001827</name>
</gene>
<keyword evidence="7" id="KW-0966">Cell projection</keyword>
<comment type="function">
    <text evidence="3">Flagellin is the subunit protein which polymerizes to form the filaments of bacterial flagella.</text>
</comment>
<dbReference type="GO" id="GO:0005198">
    <property type="term" value="F:structural molecule activity"/>
    <property type="evidence" value="ECO:0007669"/>
    <property type="project" value="UniProtKB-UniRule"/>
</dbReference>
<keyword evidence="3" id="KW-0964">Secreted</keyword>
<dbReference type="SUPFAM" id="SSF64518">
    <property type="entry name" value="Phase 1 flagellin"/>
    <property type="match status" value="1"/>
</dbReference>
<feature type="domain" description="Flagellin C-terminal" evidence="6">
    <location>
        <begin position="202"/>
        <end position="286"/>
    </location>
</feature>
<comment type="caution">
    <text evidence="7">The sequence shown here is derived from an EMBL/GenBank/DDBJ whole genome shotgun (WGS) entry which is preliminary data.</text>
</comment>
<dbReference type="PANTHER" id="PTHR42792:SF2">
    <property type="entry name" value="FLAGELLIN"/>
    <property type="match status" value="1"/>
</dbReference>
<protein>
    <recommendedName>
        <fullName evidence="3">Flagellin</fullName>
    </recommendedName>
</protein>
<dbReference type="InterPro" id="IPR001029">
    <property type="entry name" value="Flagellin_N"/>
</dbReference>
<evidence type="ECO:0000313" key="7">
    <source>
        <dbReference type="EMBL" id="MBB4266198.1"/>
    </source>
</evidence>
<sequence>MSDVTLSSATRSNLLSLQRTTDLISQTQDRLSTGRKVNSAIDDALSFFKSRALGDRASDLATIKNNIVEGINVVETAVKSLESMEDTLKQMKAIAESAKAESSASERRALSTQFNTMMAQLNHMASDAEYNGVNLLIGTQQKLKVVFSEESDARVLTVGGQLLNNTAAAGTVGLGIHYGVCLGSFANVTTSDGSTGVNRTLTQIDGALDKVRSAAREFGTNAALMEIRKEFTENIVNTLETGASQLVNADMNAESANMLSLQTRQQLGTISLSIAQQSEQAVLRLF</sequence>
<dbReference type="GO" id="GO:0009288">
    <property type="term" value="C:bacterial-type flagellum"/>
    <property type="evidence" value="ECO:0007669"/>
    <property type="project" value="UniProtKB-SubCell"/>
</dbReference>
<keyword evidence="2 3" id="KW-0975">Bacterial flagellum</keyword>
<dbReference type="RefSeq" id="WP_184044315.1">
    <property type="nucleotide sequence ID" value="NZ_JACIGK010000011.1"/>
</dbReference>
<dbReference type="PRINTS" id="PR00207">
    <property type="entry name" value="FLAGELLIN"/>
</dbReference>
<evidence type="ECO:0000259" key="5">
    <source>
        <dbReference type="Pfam" id="PF00669"/>
    </source>
</evidence>
<dbReference type="GO" id="GO:0005576">
    <property type="term" value="C:extracellular region"/>
    <property type="evidence" value="ECO:0007669"/>
    <property type="project" value="UniProtKB-SubCell"/>
</dbReference>
<name>A0A7W6RCZ9_9PROT</name>
<evidence type="ECO:0000256" key="4">
    <source>
        <dbReference type="SAM" id="Coils"/>
    </source>
</evidence>
<accession>A0A7W6RCZ9</accession>
<keyword evidence="7" id="KW-0282">Flagellum</keyword>
<evidence type="ECO:0000256" key="3">
    <source>
        <dbReference type="RuleBase" id="RU362073"/>
    </source>
</evidence>
<keyword evidence="8" id="KW-1185">Reference proteome</keyword>
<dbReference type="InterPro" id="IPR001492">
    <property type="entry name" value="Flagellin"/>
</dbReference>
<feature type="domain" description="Flagellin N-terminal" evidence="5">
    <location>
        <begin position="11"/>
        <end position="140"/>
    </location>
</feature>
<dbReference type="Pfam" id="PF00700">
    <property type="entry name" value="Flagellin_C"/>
    <property type="match status" value="1"/>
</dbReference>
<evidence type="ECO:0000313" key="8">
    <source>
        <dbReference type="Proteomes" id="UP000554286"/>
    </source>
</evidence>
<dbReference type="Gene3D" id="1.20.1330.10">
    <property type="entry name" value="f41 fragment of flagellin, N-terminal domain"/>
    <property type="match status" value="1"/>
</dbReference>
<dbReference type="Pfam" id="PF00669">
    <property type="entry name" value="Flagellin_N"/>
    <property type="match status" value="1"/>
</dbReference>
<dbReference type="InterPro" id="IPR046358">
    <property type="entry name" value="Flagellin_C"/>
</dbReference>
<feature type="coiled-coil region" evidence="4">
    <location>
        <begin position="81"/>
        <end position="108"/>
    </location>
</feature>
<keyword evidence="4" id="KW-0175">Coiled coil</keyword>
<reference evidence="7 8" key="1">
    <citation type="submission" date="2020-08" db="EMBL/GenBank/DDBJ databases">
        <title>Genome sequencing of Purple Non-Sulfur Bacteria from various extreme environments.</title>
        <authorList>
            <person name="Mayer M."/>
        </authorList>
    </citation>
    <scope>NUCLEOTIDE SEQUENCE [LARGE SCALE GENOMIC DNA]</scope>
    <source>
        <strain evidence="7 8">JA131</strain>
    </source>
</reference>
<proteinExistence type="inferred from homology"/>
<comment type="similarity">
    <text evidence="1 3">Belongs to the bacterial flagellin family.</text>
</comment>
<organism evidence="7 8">
    <name type="scientific">Roseospira visakhapatnamensis</name>
    <dbReference type="NCBI Taxonomy" id="390880"/>
    <lineage>
        <taxon>Bacteria</taxon>
        <taxon>Pseudomonadati</taxon>
        <taxon>Pseudomonadota</taxon>
        <taxon>Alphaproteobacteria</taxon>
        <taxon>Rhodospirillales</taxon>
        <taxon>Rhodospirillaceae</taxon>
        <taxon>Roseospira</taxon>
    </lineage>
</organism>
<dbReference type="AlphaFoldDB" id="A0A7W6RCZ9"/>
<keyword evidence="7" id="KW-0969">Cilium</keyword>
<dbReference type="Proteomes" id="UP000554286">
    <property type="component" value="Unassembled WGS sequence"/>
</dbReference>
<evidence type="ECO:0000256" key="2">
    <source>
        <dbReference type="ARBA" id="ARBA00023143"/>
    </source>
</evidence>